<dbReference type="PANTHER" id="PTHR48044:SF23">
    <property type="entry name" value="ANTHOCYANIDIN 3-O-GLUCOSYLTRANSFERASE-LIKE"/>
    <property type="match status" value="1"/>
</dbReference>
<keyword evidence="2 4" id="KW-0328">Glycosyltransferase</keyword>
<dbReference type="InterPro" id="IPR058980">
    <property type="entry name" value="Glyco_transf_N"/>
</dbReference>
<protein>
    <recommendedName>
        <fullName evidence="4">Glycosyltransferase</fullName>
        <ecNumber evidence="4">2.4.1.-</ecNumber>
    </recommendedName>
</protein>
<dbReference type="Gene3D" id="3.40.50.2000">
    <property type="entry name" value="Glycogen Phosphorylase B"/>
    <property type="match status" value="2"/>
</dbReference>
<dbReference type="InterPro" id="IPR002213">
    <property type="entry name" value="UDP_glucos_trans"/>
</dbReference>
<dbReference type="EMBL" id="JBJUIK010000003">
    <property type="protein sequence ID" value="KAL3533748.1"/>
    <property type="molecule type" value="Genomic_DNA"/>
</dbReference>
<dbReference type="InterPro" id="IPR035595">
    <property type="entry name" value="UDP_glycos_trans_CS"/>
</dbReference>
<evidence type="ECO:0000256" key="3">
    <source>
        <dbReference type="ARBA" id="ARBA00022679"/>
    </source>
</evidence>
<dbReference type="PANTHER" id="PTHR48044">
    <property type="entry name" value="GLYCOSYLTRANSFERASE"/>
    <property type="match status" value="1"/>
</dbReference>
<dbReference type="GO" id="GO:0050404">
    <property type="term" value="F:zeatin O-beta-D-xylosyltransferase activity"/>
    <property type="evidence" value="ECO:0007669"/>
    <property type="project" value="UniProtKB-ARBA"/>
</dbReference>
<keyword evidence="7" id="KW-1185">Reference proteome</keyword>
<accession>A0ABD3ARM8</accession>
<dbReference type="PROSITE" id="PS00375">
    <property type="entry name" value="UDPGT"/>
    <property type="match status" value="1"/>
</dbReference>
<dbReference type="FunFam" id="3.40.50.2000:FF:000060">
    <property type="entry name" value="Glycosyltransferase"/>
    <property type="match status" value="1"/>
</dbReference>
<sequence>MGLQDDTNIQNQNNGNQQTQVTVVMVPLPAQGHLNQLLHLSLLISSYGDIPVHFVGTATHNRQAKVRVHGWDPLSISNIHFHQFHVPSYQTPPPNPNAQTKFPYQLLPSFNASIHLREPIFTLLQGLSTTTKRLVVIHDSLMPYVIQDVHSISNAESYCFDSTSAFTYYSFLWEEMGKPKLPDQLELLESFGCFPSFDSCFPPEMTEFIRIQVESGVINSGNLYNTCREIEGPFLDLIAKAKMSETDRQWAIGPLNPIVVTNEEKQGSNKRHHCLDWLDKQAPNSVIFISFGSTTSLSDQEVEEIAIGLEKSEQKFIWVLRDADKGDVFDGEVRRARLPEGFEERMQKRGIILRDWAPQLEILGHLSTGGFMSHCGWNSCIESITMGVPVAAWPMHSDQPRNALLLEKVLKIGLIVSDWSRRDELVTSVVVENVVRRLLDSAEGEEMRKRVGELSKVVKESVMDGGVSRLEMDSFIAHIRR</sequence>
<dbReference type="CDD" id="cd03784">
    <property type="entry name" value="GT1_Gtf-like"/>
    <property type="match status" value="1"/>
</dbReference>
<reference evidence="6 7" key="1">
    <citation type="submission" date="2024-11" db="EMBL/GenBank/DDBJ databases">
        <title>A near-complete genome assembly of Cinchona calisaya.</title>
        <authorList>
            <person name="Lian D.C."/>
            <person name="Zhao X.W."/>
            <person name="Wei L."/>
        </authorList>
    </citation>
    <scope>NUCLEOTIDE SEQUENCE [LARGE SCALE GENOMIC DNA]</scope>
    <source>
        <tissue evidence="6">Nenye</tissue>
    </source>
</reference>
<proteinExistence type="inferred from homology"/>
<dbReference type="AlphaFoldDB" id="A0ABD3ARM8"/>
<comment type="caution">
    <text evidence="6">The sequence shown here is derived from an EMBL/GenBank/DDBJ whole genome shotgun (WGS) entry which is preliminary data.</text>
</comment>
<keyword evidence="3 4" id="KW-0808">Transferase</keyword>
<evidence type="ECO:0000256" key="1">
    <source>
        <dbReference type="ARBA" id="ARBA00009995"/>
    </source>
</evidence>
<evidence type="ECO:0000259" key="5">
    <source>
        <dbReference type="Pfam" id="PF26168"/>
    </source>
</evidence>
<evidence type="ECO:0000313" key="7">
    <source>
        <dbReference type="Proteomes" id="UP001630127"/>
    </source>
</evidence>
<gene>
    <name evidence="6" type="ORF">ACH5RR_007269</name>
</gene>
<organism evidence="6 7">
    <name type="scientific">Cinchona calisaya</name>
    <dbReference type="NCBI Taxonomy" id="153742"/>
    <lineage>
        <taxon>Eukaryota</taxon>
        <taxon>Viridiplantae</taxon>
        <taxon>Streptophyta</taxon>
        <taxon>Embryophyta</taxon>
        <taxon>Tracheophyta</taxon>
        <taxon>Spermatophyta</taxon>
        <taxon>Magnoliopsida</taxon>
        <taxon>eudicotyledons</taxon>
        <taxon>Gunneridae</taxon>
        <taxon>Pentapetalae</taxon>
        <taxon>asterids</taxon>
        <taxon>lamiids</taxon>
        <taxon>Gentianales</taxon>
        <taxon>Rubiaceae</taxon>
        <taxon>Cinchonoideae</taxon>
        <taxon>Cinchoneae</taxon>
        <taxon>Cinchona</taxon>
    </lineage>
</organism>
<dbReference type="SUPFAM" id="SSF53756">
    <property type="entry name" value="UDP-Glycosyltransferase/glycogen phosphorylase"/>
    <property type="match status" value="1"/>
</dbReference>
<dbReference type="GO" id="GO:0009690">
    <property type="term" value="P:cytokinin metabolic process"/>
    <property type="evidence" value="ECO:0007669"/>
    <property type="project" value="UniProtKB-ARBA"/>
</dbReference>
<feature type="domain" description="Glycosyltransferase N-terminal" evidence="5">
    <location>
        <begin position="20"/>
        <end position="257"/>
    </location>
</feature>
<comment type="similarity">
    <text evidence="1 4">Belongs to the UDP-glycosyltransferase family.</text>
</comment>
<dbReference type="Pfam" id="PF26168">
    <property type="entry name" value="Glyco_transf_N"/>
    <property type="match status" value="1"/>
</dbReference>
<name>A0ABD3ARM8_9GENT</name>
<dbReference type="EC" id="2.4.1.-" evidence="4"/>
<evidence type="ECO:0000313" key="6">
    <source>
        <dbReference type="EMBL" id="KAL3533748.1"/>
    </source>
</evidence>
<evidence type="ECO:0000256" key="2">
    <source>
        <dbReference type="ARBA" id="ARBA00022676"/>
    </source>
</evidence>
<dbReference type="GO" id="GO:0016138">
    <property type="term" value="P:glycoside biosynthetic process"/>
    <property type="evidence" value="ECO:0007669"/>
    <property type="project" value="UniProtKB-ARBA"/>
</dbReference>
<dbReference type="FunFam" id="3.40.50.2000:FF:000238">
    <property type="entry name" value="Glycosyltransferase"/>
    <property type="match status" value="1"/>
</dbReference>
<evidence type="ECO:0000256" key="4">
    <source>
        <dbReference type="RuleBase" id="RU362057"/>
    </source>
</evidence>
<dbReference type="Proteomes" id="UP001630127">
    <property type="component" value="Unassembled WGS sequence"/>
</dbReference>